<dbReference type="EMBL" id="QXFU01000587">
    <property type="protein sequence ID" value="KAE9028428.1"/>
    <property type="molecule type" value="Genomic_DNA"/>
</dbReference>
<dbReference type="Proteomes" id="UP000429607">
    <property type="component" value="Unassembled WGS sequence"/>
</dbReference>
<feature type="compositionally biased region" description="Low complexity" evidence="1">
    <location>
        <begin position="23"/>
        <end position="39"/>
    </location>
</feature>
<comment type="caution">
    <text evidence="3">The sequence shown here is derived from an EMBL/GenBank/DDBJ whole genome shotgun (WGS) entry which is preliminary data.</text>
</comment>
<feature type="compositionally biased region" description="Polar residues" evidence="1">
    <location>
        <begin position="1"/>
        <end position="22"/>
    </location>
</feature>
<reference evidence="5 7" key="1">
    <citation type="submission" date="2018-09" db="EMBL/GenBank/DDBJ databases">
        <title>Genomic investigation of the strawberry pathogen Phytophthora fragariae indicates pathogenicity is determined by transcriptional variation in three key races.</title>
        <authorList>
            <person name="Adams T.M."/>
            <person name="Armitage A.D."/>
            <person name="Sobczyk M.K."/>
            <person name="Bates H.J."/>
            <person name="Dunwell J.M."/>
            <person name="Nellist C.F."/>
            <person name="Harrison R.J."/>
        </authorList>
    </citation>
    <scope>NUCLEOTIDE SEQUENCE [LARGE SCALE GENOMIC DNA]</scope>
    <source>
        <strain evidence="2 5">SCRP249</strain>
        <strain evidence="3 7">SCRP324</strain>
        <strain evidence="4 6">SCRP333</strain>
    </source>
</reference>
<evidence type="ECO:0000313" key="3">
    <source>
        <dbReference type="EMBL" id="KAE9028428.1"/>
    </source>
</evidence>
<feature type="compositionally biased region" description="Basic and acidic residues" evidence="1">
    <location>
        <begin position="40"/>
        <end position="54"/>
    </location>
</feature>
<keyword evidence="6" id="KW-1185">Reference proteome</keyword>
<proteinExistence type="predicted"/>
<evidence type="ECO:0000313" key="7">
    <source>
        <dbReference type="Proteomes" id="UP000435112"/>
    </source>
</evidence>
<evidence type="ECO:0000313" key="5">
    <source>
        <dbReference type="Proteomes" id="UP000429607"/>
    </source>
</evidence>
<feature type="region of interest" description="Disordered" evidence="1">
    <location>
        <begin position="1"/>
        <end position="64"/>
    </location>
</feature>
<evidence type="ECO:0000313" key="2">
    <source>
        <dbReference type="EMBL" id="KAE8991691.1"/>
    </source>
</evidence>
<dbReference type="EMBL" id="QXFT01000633">
    <property type="protein sequence ID" value="KAE9339143.1"/>
    <property type="molecule type" value="Genomic_DNA"/>
</dbReference>
<evidence type="ECO:0000256" key="1">
    <source>
        <dbReference type="SAM" id="MobiDB-lite"/>
    </source>
</evidence>
<dbReference type="EMBL" id="QXFV01002174">
    <property type="protein sequence ID" value="KAE8991691.1"/>
    <property type="molecule type" value="Genomic_DNA"/>
</dbReference>
<accession>A0A6A3MEA7</accession>
<organism evidence="3 7">
    <name type="scientific">Phytophthora rubi</name>
    <dbReference type="NCBI Taxonomy" id="129364"/>
    <lineage>
        <taxon>Eukaryota</taxon>
        <taxon>Sar</taxon>
        <taxon>Stramenopiles</taxon>
        <taxon>Oomycota</taxon>
        <taxon>Peronosporomycetes</taxon>
        <taxon>Peronosporales</taxon>
        <taxon>Peronosporaceae</taxon>
        <taxon>Phytophthora</taxon>
    </lineage>
</organism>
<dbReference type="AlphaFoldDB" id="A0A6A3MEA7"/>
<gene>
    <name evidence="2" type="ORF">PR001_g21156</name>
    <name evidence="3" type="ORF">PR002_g10391</name>
    <name evidence="4" type="ORF">PR003_g11165</name>
</gene>
<evidence type="ECO:0000313" key="6">
    <source>
        <dbReference type="Proteomes" id="UP000434957"/>
    </source>
</evidence>
<sequence>MTAANSSTRSVATRSGGTSNIVTSTPAASAIAADSSISRSADRSSSRTSADRSSSRTSADGSVLPADNYSSVAADFSCTVAASHSGSRMSADGSVVAADTCSTCIPDMCRVVTSAMRSSVAGTRNVRSHPLLNRLCTLPTQKRIALLLLMERLQSNAIPSPVRGESTAVVQTLMALVV</sequence>
<evidence type="ECO:0000313" key="4">
    <source>
        <dbReference type="EMBL" id="KAE9339143.1"/>
    </source>
</evidence>
<name>A0A6A3MEA7_9STRA</name>
<protein>
    <submittedName>
        <fullName evidence="3">Uncharacterized protein</fullName>
    </submittedName>
</protein>
<dbReference type="Proteomes" id="UP000435112">
    <property type="component" value="Unassembled WGS sequence"/>
</dbReference>
<dbReference type="Proteomes" id="UP000434957">
    <property type="component" value="Unassembled WGS sequence"/>
</dbReference>